<accession>A0A3M7PB48</accession>
<evidence type="ECO:0000313" key="2">
    <source>
        <dbReference type="EMBL" id="RMZ95990.1"/>
    </source>
</evidence>
<evidence type="ECO:0000259" key="1">
    <source>
        <dbReference type="Pfam" id="PF10354"/>
    </source>
</evidence>
<keyword evidence="3" id="KW-1185">Reference proteome</keyword>
<dbReference type="EMBL" id="REGN01012316">
    <property type="protein sequence ID" value="RMZ95990.1"/>
    <property type="molecule type" value="Genomic_DNA"/>
</dbReference>
<organism evidence="2 3">
    <name type="scientific">Brachionus plicatilis</name>
    <name type="common">Marine rotifer</name>
    <name type="synonym">Brachionus muelleri</name>
    <dbReference type="NCBI Taxonomy" id="10195"/>
    <lineage>
        <taxon>Eukaryota</taxon>
        <taxon>Metazoa</taxon>
        <taxon>Spiralia</taxon>
        <taxon>Gnathifera</taxon>
        <taxon>Rotifera</taxon>
        <taxon>Eurotatoria</taxon>
        <taxon>Monogononta</taxon>
        <taxon>Pseudotrocha</taxon>
        <taxon>Ploima</taxon>
        <taxon>Brachionidae</taxon>
        <taxon>Brachionus</taxon>
    </lineage>
</organism>
<comment type="caution">
    <text evidence="2">The sequence shown here is derived from an EMBL/GenBank/DDBJ whole genome shotgun (WGS) entry which is preliminary data.</text>
</comment>
<reference evidence="2 3" key="1">
    <citation type="journal article" date="2018" name="Sci. Rep.">
        <title>Genomic signatures of local adaptation to the degree of environmental predictability in rotifers.</title>
        <authorList>
            <person name="Franch-Gras L."/>
            <person name="Hahn C."/>
            <person name="Garcia-Roger E.M."/>
            <person name="Carmona M.J."/>
            <person name="Serra M."/>
            <person name="Gomez A."/>
        </authorList>
    </citation>
    <scope>NUCLEOTIDE SEQUENCE [LARGE SCALE GENOMIC DNA]</scope>
    <source>
        <strain evidence="2">HYR1</strain>
    </source>
</reference>
<gene>
    <name evidence="2" type="ORF">BpHYR1_013739</name>
</gene>
<sequence length="248" mass="29498">MQKSDQKPLAIFFGECSFSFTAAFLEKKCELLLPNLDIISTELCSEDRIKKEYNDCGSNLDRINQLNESNKTQDFDNDVNIFFEIDIGKFNLENPWQNNENPERLQKWKEVLKGRQKFKQMRFNFPWYKDSGHTYPIIKSLFEKADEYLDNDGRLIIALSTNFIHWNRYWWNLNCCNDLKDALRISNYNFELENEENIFRKYPKYQHQSSIAGSNTYDIQGVEYVLKKLKIDNFNQCHAIKQGALKHI</sequence>
<dbReference type="InterPro" id="IPR019446">
    <property type="entry name" value="BMT5-like"/>
</dbReference>
<protein>
    <recommendedName>
        <fullName evidence="1">25S rRNA (uridine-N(3))-methyltransferase BMT5-like domain-containing protein</fullName>
    </recommendedName>
</protein>
<dbReference type="Pfam" id="PF10354">
    <property type="entry name" value="BMT5-like"/>
    <property type="match status" value="1"/>
</dbReference>
<evidence type="ECO:0000313" key="3">
    <source>
        <dbReference type="Proteomes" id="UP000276133"/>
    </source>
</evidence>
<dbReference type="GO" id="GO:0070475">
    <property type="term" value="P:rRNA base methylation"/>
    <property type="evidence" value="ECO:0007669"/>
    <property type="project" value="InterPro"/>
</dbReference>
<dbReference type="Proteomes" id="UP000276133">
    <property type="component" value="Unassembled WGS sequence"/>
</dbReference>
<dbReference type="GO" id="GO:0070042">
    <property type="term" value="F:rRNA (uridine-N3-)-methyltransferase activity"/>
    <property type="evidence" value="ECO:0007669"/>
    <property type="project" value="InterPro"/>
</dbReference>
<dbReference type="AlphaFoldDB" id="A0A3M7PB48"/>
<name>A0A3M7PB48_BRAPC</name>
<proteinExistence type="predicted"/>
<feature type="domain" description="25S rRNA (uridine-N(3))-methyltransferase BMT5-like" evidence="1">
    <location>
        <begin position="13"/>
        <end position="208"/>
    </location>
</feature>